<evidence type="ECO:0000256" key="2">
    <source>
        <dbReference type="SAM" id="SignalP"/>
    </source>
</evidence>
<evidence type="ECO:0000313" key="3">
    <source>
        <dbReference type="EMBL" id="MBW33061.1"/>
    </source>
</evidence>
<feature type="chain" id="PRO_5014875977" evidence="2">
    <location>
        <begin position="17"/>
        <end position="87"/>
    </location>
</feature>
<keyword evidence="2" id="KW-0732">Signal</keyword>
<reference evidence="3" key="1">
    <citation type="submission" date="2018-01" db="EMBL/GenBank/DDBJ databases">
        <title>An insight into the sialome of Amazonian anophelines.</title>
        <authorList>
            <person name="Ribeiro J.M."/>
            <person name="Scarpassa V."/>
            <person name="Calvo E."/>
        </authorList>
    </citation>
    <scope>NUCLEOTIDE SEQUENCE</scope>
    <source>
        <tissue evidence="3">Salivary glands</tissue>
    </source>
</reference>
<dbReference type="EMBL" id="GGFM01012310">
    <property type="protein sequence ID" value="MBW33061.1"/>
    <property type="molecule type" value="Transcribed_RNA"/>
</dbReference>
<protein>
    <submittedName>
        <fullName evidence="3">Putative secreted peptide</fullName>
    </submittedName>
</protein>
<accession>A0A2M3ZX23</accession>
<feature type="region of interest" description="Disordered" evidence="1">
    <location>
        <begin position="67"/>
        <end position="87"/>
    </location>
</feature>
<feature type="compositionally biased region" description="Basic and acidic residues" evidence="1">
    <location>
        <begin position="72"/>
        <end position="87"/>
    </location>
</feature>
<name>A0A2M3ZX23_9DIPT</name>
<dbReference type="AlphaFoldDB" id="A0A2M3ZX23"/>
<sequence length="87" mass="9934">MLFFFIVLCWCACSLGVRFTNSHTSQIHKHADHQTDKARKGESKRVVHLGASLRRAQCASTLHTHTWSPRIPDQHQQKREKLGLAST</sequence>
<feature type="signal peptide" evidence="2">
    <location>
        <begin position="1"/>
        <end position="16"/>
    </location>
</feature>
<proteinExistence type="predicted"/>
<evidence type="ECO:0000256" key="1">
    <source>
        <dbReference type="SAM" id="MobiDB-lite"/>
    </source>
</evidence>
<organism evidence="3">
    <name type="scientific">Anopheles braziliensis</name>
    <dbReference type="NCBI Taxonomy" id="58242"/>
    <lineage>
        <taxon>Eukaryota</taxon>
        <taxon>Metazoa</taxon>
        <taxon>Ecdysozoa</taxon>
        <taxon>Arthropoda</taxon>
        <taxon>Hexapoda</taxon>
        <taxon>Insecta</taxon>
        <taxon>Pterygota</taxon>
        <taxon>Neoptera</taxon>
        <taxon>Endopterygota</taxon>
        <taxon>Diptera</taxon>
        <taxon>Nematocera</taxon>
        <taxon>Culicoidea</taxon>
        <taxon>Culicidae</taxon>
        <taxon>Anophelinae</taxon>
        <taxon>Anopheles</taxon>
    </lineage>
</organism>